<evidence type="ECO:0000256" key="1">
    <source>
        <dbReference type="SAM" id="MobiDB-lite"/>
    </source>
</evidence>
<reference evidence="3" key="2">
    <citation type="journal article" date="2007" name="Science">
        <title>Genome sequence of Aedes aegypti, a major arbovirus vector.</title>
        <authorList>
            <person name="Nene V."/>
            <person name="Wortman J.R."/>
            <person name="Lawson D."/>
            <person name="Haas B."/>
            <person name="Kodira C."/>
            <person name="Tu Z.J."/>
            <person name="Loftus B."/>
            <person name="Xi Z."/>
            <person name="Megy K."/>
            <person name="Grabherr M."/>
            <person name="Ren Q."/>
            <person name="Zdobnov E.M."/>
            <person name="Lobo N.F."/>
            <person name="Campbell K.S."/>
            <person name="Brown S.E."/>
            <person name="Bonaldo M.F."/>
            <person name="Zhu J."/>
            <person name="Sinkins S.P."/>
            <person name="Hogenkamp D.G."/>
            <person name="Amedeo P."/>
            <person name="Arensburger P."/>
            <person name="Atkinson P.W."/>
            <person name="Bidwell S."/>
            <person name="Biedler J."/>
            <person name="Birney E."/>
            <person name="Bruggner R.V."/>
            <person name="Costas J."/>
            <person name="Coy M.R."/>
            <person name="Crabtree J."/>
            <person name="Crawford M."/>
            <person name="Debruyn B."/>
            <person name="Decaprio D."/>
            <person name="Eiglmeier K."/>
            <person name="Eisenstadt E."/>
            <person name="El-Dorry H."/>
            <person name="Gelbart W.M."/>
            <person name="Gomes S.L."/>
            <person name="Hammond M."/>
            <person name="Hannick L.I."/>
            <person name="Hogan J.R."/>
            <person name="Holmes M.H."/>
            <person name="Jaffe D."/>
            <person name="Johnston J.S."/>
            <person name="Kennedy R.C."/>
            <person name="Koo H."/>
            <person name="Kravitz S."/>
            <person name="Kriventseva E.V."/>
            <person name="Kulp D."/>
            <person name="Labutti K."/>
            <person name="Lee E."/>
            <person name="Li S."/>
            <person name="Lovin D.D."/>
            <person name="Mao C."/>
            <person name="Mauceli E."/>
            <person name="Menck C.F."/>
            <person name="Miller J.R."/>
            <person name="Montgomery P."/>
            <person name="Mori A."/>
            <person name="Nascimento A.L."/>
            <person name="Naveira H.F."/>
            <person name="Nusbaum C."/>
            <person name="O'leary S."/>
            <person name="Orvis J."/>
            <person name="Pertea M."/>
            <person name="Quesneville H."/>
            <person name="Reidenbach K.R."/>
            <person name="Rogers Y.H."/>
            <person name="Roth C.W."/>
            <person name="Schneider J.R."/>
            <person name="Schatz M."/>
            <person name="Shumway M."/>
            <person name="Stanke M."/>
            <person name="Stinson E.O."/>
            <person name="Tubio J.M."/>
            <person name="Vanzee J.P."/>
            <person name="Verjovski-Almeida S."/>
            <person name="Werner D."/>
            <person name="White O."/>
            <person name="Wyder S."/>
            <person name="Zeng Q."/>
            <person name="Zhao Q."/>
            <person name="Zhao Y."/>
            <person name="Hill C.A."/>
            <person name="Raikhel A.S."/>
            <person name="Soares M.B."/>
            <person name="Knudson D.L."/>
            <person name="Lee N.H."/>
            <person name="Galagan J."/>
            <person name="Salzberg S.L."/>
            <person name="Paulsen I.T."/>
            <person name="Dimopoulos G."/>
            <person name="Collins F.H."/>
            <person name="Birren B."/>
            <person name="Fraser-Liggett C.M."/>
            <person name="Severson D.W."/>
        </authorList>
    </citation>
    <scope>NUCLEOTIDE SEQUENCE [LARGE SCALE GENOMIC DNA]</scope>
    <source>
        <strain evidence="3">Liverpool</strain>
    </source>
</reference>
<organism evidence="3 4">
    <name type="scientific">Aedes aegypti</name>
    <name type="common">Yellowfever mosquito</name>
    <name type="synonym">Culex aegypti</name>
    <dbReference type="NCBI Taxonomy" id="7159"/>
    <lineage>
        <taxon>Eukaryota</taxon>
        <taxon>Metazoa</taxon>
        <taxon>Ecdysozoa</taxon>
        <taxon>Arthropoda</taxon>
        <taxon>Hexapoda</taxon>
        <taxon>Insecta</taxon>
        <taxon>Pterygota</taxon>
        <taxon>Neoptera</taxon>
        <taxon>Endopterygota</taxon>
        <taxon>Diptera</taxon>
        <taxon>Nematocera</taxon>
        <taxon>Culicoidea</taxon>
        <taxon>Culicidae</taxon>
        <taxon>Culicinae</taxon>
        <taxon>Aedini</taxon>
        <taxon>Aedes</taxon>
        <taxon>Stegomyia</taxon>
    </lineage>
</organism>
<gene>
    <name evidence="3" type="ORF">AaeL_AAEL006662</name>
</gene>
<feature type="signal peptide" evidence="2">
    <location>
        <begin position="1"/>
        <end position="20"/>
    </location>
</feature>
<protein>
    <submittedName>
        <fullName evidence="3">AAEL006662-PA</fullName>
    </submittedName>
</protein>
<reference evidence="3" key="1">
    <citation type="submission" date="2005-10" db="EMBL/GenBank/DDBJ databases">
        <authorList>
            <person name="Loftus B.J."/>
            <person name="Nene V.M."/>
            <person name="Hannick L.I."/>
            <person name="Bidwell S."/>
            <person name="Haas B."/>
            <person name="Amedeo P."/>
            <person name="Orvis J."/>
            <person name="Wortman J.R."/>
            <person name="White O.R."/>
            <person name="Salzberg S."/>
            <person name="Shumway M."/>
            <person name="Koo H."/>
            <person name="Zhao Y."/>
            <person name="Holmes M."/>
            <person name="Miller J."/>
            <person name="Schatz M."/>
            <person name="Pop M."/>
            <person name="Pai G."/>
            <person name="Utterback T."/>
            <person name="Rogers Y.-H."/>
            <person name="Kravitz S."/>
            <person name="Fraser C.M."/>
        </authorList>
    </citation>
    <scope>NUCLEOTIDE SEQUENCE</scope>
    <source>
        <strain evidence="3">Liverpool</strain>
    </source>
</reference>
<feature type="compositionally biased region" description="Acidic residues" evidence="1">
    <location>
        <begin position="99"/>
        <end position="110"/>
    </location>
</feature>
<evidence type="ECO:0000313" key="4">
    <source>
        <dbReference type="Proteomes" id="UP000682892"/>
    </source>
</evidence>
<feature type="chain" id="PRO_5036456630" evidence="2">
    <location>
        <begin position="21"/>
        <end position="110"/>
    </location>
</feature>
<sequence>MKSIVTSVLALGILAAVIFCSPVPTENSGEVVCNKDGCRFPVKDYGPSVTPYTPTLKPRVRTMIVPPLWVNQTWMEIIARSSSTMAPEEDQSAATSVEDNYDENEEDNMV</sequence>
<reference evidence="3" key="3">
    <citation type="submission" date="2012-09" db="EMBL/GenBank/DDBJ databases">
        <authorList>
            <consortium name="VectorBase"/>
        </authorList>
    </citation>
    <scope>NUCLEOTIDE SEQUENCE</scope>
    <source>
        <strain evidence="3">Liverpool</strain>
    </source>
</reference>
<evidence type="ECO:0000313" key="3">
    <source>
        <dbReference type="EMBL" id="EAT41747.1"/>
    </source>
</evidence>
<name>A0A6E8PJ39_AEDAE</name>
<evidence type="ECO:0000256" key="2">
    <source>
        <dbReference type="SAM" id="SignalP"/>
    </source>
</evidence>
<dbReference type="HOGENOM" id="CLU_2173083_0_0_1"/>
<dbReference type="OMA" id="WMEIIAR"/>
<dbReference type="AlphaFoldDB" id="A0A6E8PJ39"/>
<dbReference type="Proteomes" id="UP000682892">
    <property type="component" value="Chromosome 3"/>
</dbReference>
<keyword evidence="2" id="KW-0732">Signal</keyword>
<dbReference type="EMBL" id="CH477400">
    <property type="protein sequence ID" value="EAT41747.1"/>
    <property type="molecule type" value="Genomic_DNA"/>
</dbReference>
<accession>A0A6E8PJ39</accession>
<proteinExistence type="predicted"/>
<feature type="region of interest" description="Disordered" evidence="1">
    <location>
        <begin position="81"/>
        <end position="110"/>
    </location>
</feature>